<protein>
    <submittedName>
        <fullName evidence="1">Uncharacterized protein</fullName>
    </submittedName>
</protein>
<gene>
    <name evidence="1" type="ORF">VXS00_06790</name>
</gene>
<evidence type="ECO:0000313" key="1">
    <source>
        <dbReference type="EMBL" id="MEC6898342.1"/>
    </source>
</evidence>
<organism evidence="1 2">
    <name type="scientific">Photobacterium piscicola</name>
    <dbReference type="NCBI Taxonomy" id="1378299"/>
    <lineage>
        <taxon>Bacteria</taxon>
        <taxon>Pseudomonadati</taxon>
        <taxon>Pseudomonadota</taxon>
        <taxon>Gammaproteobacteria</taxon>
        <taxon>Vibrionales</taxon>
        <taxon>Vibrionaceae</taxon>
        <taxon>Photobacterium</taxon>
    </lineage>
</organism>
<name>A0ABU6LJB5_9GAMM</name>
<comment type="caution">
    <text evidence="1">The sequence shown here is derived from an EMBL/GenBank/DDBJ whole genome shotgun (WGS) entry which is preliminary data.</text>
</comment>
<accession>A0ABU6LJB5</accession>
<evidence type="ECO:0000313" key="2">
    <source>
        <dbReference type="Proteomes" id="UP001339429"/>
    </source>
</evidence>
<dbReference type="RefSeq" id="WP_327779529.1">
    <property type="nucleotide sequence ID" value="NZ_JAYXUD010000004.1"/>
</dbReference>
<dbReference type="EMBL" id="JAYXUD010000004">
    <property type="protein sequence ID" value="MEC6898342.1"/>
    <property type="molecule type" value="Genomic_DNA"/>
</dbReference>
<keyword evidence="2" id="KW-1185">Reference proteome</keyword>
<reference evidence="1 2" key="1">
    <citation type="submission" date="2024-01" db="EMBL/GenBank/DDBJ databases">
        <title>Active colonisers of the gastrointestinal tract of Atlantic salmon farmed in a warm water region.</title>
        <authorList>
            <person name="Bowman J.P."/>
        </authorList>
    </citation>
    <scope>NUCLEOTIDE SEQUENCE [LARGE SCALE GENOMIC DNA]</scope>
    <source>
        <strain evidence="1 2">S4MW1</strain>
    </source>
</reference>
<sequence length="222" mass="25150">MEALGKLESIVELYFSQRYSLFKSKDANGEEIEKWFKFESRAHFLDAYLAYYRNLPDLKAAILNGCSAKFKIIYDGQEYELKHTHQEEFKDDKGNIRGVNNSVLSEMALKLVSKAKQFDSAVSFDDVYNIVKSSRVAGFGELSIYDAAVRISAYLGYKPDKVFLHAGARKGAESLEEKGLLPDDSSIEETLLISDFPTPIQKLDALQIENFLCSFKINITKL</sequence>
<dbReference type="Proteomes" id="UP001339429">
    <property type="component" value="Unassembled WGS sequence"/>
</dbReference>
<proteinExistence type="predicted"/>